<dbReference type="EMBL" id="CP121689">
    <property type="protein sequence ID" value="WZL77069.1"/>
    <property type="molecule type" value="Genomic_DNA"/>
</dbReference>
<evidence type="ECO:0000259" key="1">
    <source>
        <dbReference type="PROSITE" id="PS51733"/>
    </source>
</evidence>
<reference evidence="2 3" key="1">
    <citation type="submission" date="2023-03" db="EMBL/GenBank/DDBJ databases">
        <title>Novel Species.</title>
        <authorList>
            <person name="Ma S."/>
        </authorList>
    </citation>
    <scope>NUCLEOTIDE SEQUENCE [LARGE SCALE GENOMIC DNA]</scope>
    <source>
        <strain evidence="2 3">B11</strain>
    </source>
</reference>
<dbReference type="PANTHER" id="PTHR43679:SF2">
    <property type="entry name" value="OCTANOYL-[GCVH]:PROTEIN N-OCTANOYLTRANSFERASE"/>
    <property type="match status" value="1"/>
</dbReference>
<dbReference type="Gene3D" id="3.30.930.10">
    <property type="entry name" value="Bira Bifunctional Protein, Domain 2"/>
    <property type="match status" value="1"/>
</dbReference>
<gene>
    <name evidence="2" type="ORF">QBE54_04935</name>
</gene>
<organism evidence="2 3">
    <name type="scientific">Thermatribacter velox</name>
    <dbReference type="NCBI Taxonomy" id="3039681"/>
    <lineage>
        <taxon>Bacteria</taxon>
        <taxon>Pseudomonadati</taxon>
        <taxon>Atribacterota</taxon>
        <taxon>Atribacteria</taxon>
        <taxon>Atribacterales</taxon>
        <taxon>Thermatribacteraceae</taxon>
        <taxon>Thermatribacter</taxon>
    </lineage>
</organism>
<protein>
    <submittedName>
        <fullName evidence="2">Biotin/lipoate A/B protein ligase family protein</fullName>
    </submittedName>
</protein>
<proteinExistence type="predicted"/>
<sequence length="280" mass="31947">MNYSLQTSTENLSRKADLILRVIFDGKNSGFWNMAQDEALLSLGETIEQAVPPTLRFFSWSEPTLSIGRFQRTDSLNLSYLEKKKIPLVRRPTGGRAILHDNEITFSLYLPLPKETLNPLVLYCSLKEAWVKTLQKIGLFPDTKNNSKNYFASPYCFSLNTAHEITIRGKKIIGIAQAKAKKGVLFQGSFILSGNREEIACCFINCEKIQQELWSNLTTLEELTPKPPVKEEITNIFLNTLAATLEMPWYRGELSGEEQKRAEELFQTKYAPLSPYHTER</sequence>
<dbReference type="InterPro" id="IPR050664">
    <property type="entry name" value="Octanoyltrans_LipM/LipL"/>
</dbReference>
<keyword evidence="2" id="KW-0436">Ligase</keyword>
<dbReference type="PANTHER" id="PTHR43679">
    <property type="entry name" value="OCTANOYLTRANSFERASE LIPM-RELATED"/>
    <property type="match status" value="1"/>
</dbReference>
<dbReference type="CDD" id="cd16443">
    <property type="entry name" value="LplA"/>
    <property type="match status" value="1"/>
</dbReference>
<dbReference type="Pfam" id="PF21948">
    <property type="entry name" value="LplA-B_cat"/>
    <property type="match status" value="1"/>
</dbReference>
<dbReference type="SUPFAM" id="SSF55681">
    <property type="entry name" value="Class II aaRS and biotin synthetases"/>
    <property type="match status" value="1"/>
</dbReference>
<accession>A0ABZ2YDK1</accession>
<dbReference type="RefSeq" id="WP_369019235.1">
    <property type="nucleotide sequence ID" value="NZ_CP121689.1"/>
</dbReference>
<dbReference type="InterPro" id="IPR004143">
    <property type="entry name" value="BPL_LPL_catalytic"/>
</dbReference>
<feature type="domain" description="BPL/LPL catalytic" evidence="1">
    <location>
        <begin position="49"/>
        <end position="249"/>
    </location>
</feature>
<dbReference type="Proteomes" id="UP001461341">
    <property type="component" value="Chromosome"/>
</dbReference>
<dbReference type="PROSITE" id="PS51733">
    <property type="entry name" value="BPL_LPL_CATALYTIC"/>
    <property type="match status" value="1"/>
</dbReference>
<keyword evidence="2" id="KW-0413">Isomerase</keyword>
<dbReference type="GO" id="GO:0016853">
    <property type="term" value="F:isomerase activity"/>
    <property type="evidence" value="ECO:0007669"/>
    <property type="project" value="UniProtKB-KW"/>
</dbReference>
<keyword evidence="3" id="KW-1185">Reference proteome</keyword>
<dbReference type="InterPro" id="IPR045864">
    <property type="entry name" value="aa-tRNA-synth_II/BPL/LPL"/>
</dbReference>
<evidence type="ECO:0000313" key="3">
    <source>
        <dbReference type="Proteomes" id="UP001461341"/>
    </source>
</evidence>
<evidence type="ECO:0000313" key="2">
    <source>
        <dbReference type="EMBL" id="WZL77069.1"/>
    </source>
</evidence>
<dbReference type="GO" id="GO:0016874">
    <property type="term" value="F:ligase activity"/>
    <property type="evidence" value="ECO:0007669"/>
    <property type="project" value="UniProtKB-KW"/>
</dbReference>
<name>A0ABZ2YDK1_9BACT</name>